<reference evidence="2 3" key="1">
    <citation type="submission" date="2016-11" db="EMBL/GenBank/DDBJ databases">
        <authorList>
            <person name="Jaros S."/>
            <person name="Januszkiewicz K."/>
            <person name="Wedrychowicz H."/>
        </authorList>
    </citation>
    <scope>NUCLEOTIDE SEQUENCE [LARGE SCALE GENOMIC DNA]</scope>
    <source>
        <strain evidence="2 3">DSM 18899</strain>
    </source>
</reference>
<dbReference type="OrthoDB" id="9795565at2"/>
<evidence type="ECO:0000313" key="3">
    <source>
        <dbReference type="Proteomes" id="UP000186513"/>
    </source>
</evidence>
<dbReference type="RefSeq" id="WP_072429634.1">
    <property type="nucleotide sequence ID" value="NZ_FPKR01000013.1"/>
</dbReference>
<proteinExistence type="predicted"/>
<organism evidence="2 3">
    <name type="scientific">Chitinimonas taiwanensis DSM 18899</name>
    <dbReference type="NCBI Taxonomy" id="1121279"/>
    <lineage>
        <taxon>Bacteria</taxon>
        <taxon>Pseudomonadati</taxon>
        <taxon>Pseudomonadota</taxon>
        <taxon>Betaproteobacteria</taxon>
        <taxon>Neisseriales</taxon>
        <taxon>Chitinibacteraceae</taxon>
        <taxon>Chitinimonas</taxon>
    </lineage>
</organism>
<evidence type="ECO:0000313" key="2">
    <source>
        <dbReference type="EMBL" id="SFZ78712.1"/>
    </source>
</evidence>
<dbReference type="Pfam" id="PF13166">
    <property type="entry name" value="AAA_13"/>
    <property type="match status" value="1"/>
</dbReference>
<accession>A0A1K2HPH2</accession>
<dbReference type="InterPro" id="IPR027417">
    <property type="entry name" value="P-loop_NTPase"/>
</dbReference>
<dbReference type="AlphaFoldDB" id="A0A1K2HPH2"/>
<name>A0A1K2HPH2_9NEIS</name>
<dbReference type="SUPFAM" id="SSF52540">
    <property type="entry name" value="P-loop containing nucleoside triphosphate hydrolases"/>
    <property type="match status" value="1"/>
</dbReference>
<keyword evidence="3" id="KW-1185">Reference proteome</keyword>
<gene>
    <name evidence="2" type="ORF">SAMN02745887_03144</name>
</gene>
<protein>
    <submittedName>
        <fullName evidence="2">Wobble nucleotide-excising tRNase</fullName>
    </submittedName>
</protein>
<dbReference type="InterPro" id="IPR026866">
    <property type="entry name" value="CR006_AAA"/>
</dbReference>
<evidence type="ECO:0000259" key="1">
    <source>
        <dbReference type="Pfam" id="PF13166"/>
    </source>
</evidence>
<sequence>MLEKVICIDNVGVLKKGLQKSVDLQKLALIYADNARGKSTLSSLLLACSGANVQDVVSRKTVGATTAQKVVLRFNAPGGAFNSEFDGVAWTGAKPNLHVFNHAFVERNVFASTGVLPEQREALLTLALGDAAVAERAKFEQQAALQKECASKVTAAEGALVGFRGNHTVDQFIALTPLEDVDQQLADIDKQIGEARAVDQIANRPEFKTVAVPTFDFGGLTEVVASSFESLAIKAEELAKAHFAKHNGQSTEHWVAEGLKHEPDQECPFCGQSTRDLDLLKAYKAYFDNSYSDHLNRISGLRAGVLNCLEDRQLASWEVNSEFNQGLRSVWVESLGIKDVPTLDVAKAAEVLKAVKAELLILVEAKERNPLAALDPSPFSHALAELNAVVCMAQNYNAEITKLNVEAAAYKAKFAKSDVAALTTKRGQLVIRQSRYDAKTISLIDAVKSTRAAYKTAETAKDTARAALDTLMAETLAKFQLAINDWLVKFAAPFQIDQLAPTYKGGGLRSEYVLKVRGATVNVGPGGGGELSFHSALSEGDKRTLAFAFFLAKLFADPNKANAAVVLDDVFTSLDKHRRHNTIDAVLKMVAECAQVICLGHDAHFLRELKKRVSKKKLGTAVELALHRDAHDYSFLGDFDLDEYCSSDYYKHYVMVERFVNAEPCGNLLEVAKSLRLLVEGHLHRCFPKKFKEGQTVGDMLDLVKNATAPNSLVRLQPLLAELVSFNDFAAAFHHDTSGGYPRIEVNEAELLTFAKGALGFIQIRNFKLH</sequence>
<dbReference type="EMBL" id="FPKR01000013">
    <property type="protein sequence ID" value="SFZ78712.1"/>
    <property type="molecule type" value="Genomic_DNA"/>
</dbReference>
<feature type="domain" description="Protein CR006 P-loop" evidence="1">
    <location>
        <begin position="138"/>
        <end position="651"/>
    </location>
</feature>
<dbReference type="Proteomes" id="UP000186513">
    <property type="component" value="Unassembled WGS sequence"/>
</dbReference>
<dbReference type="Gene3D" id="3.40.50.300">
    <property type="entry name" value="P-loop containing nucleotide triphosphate hydrolases"/>
    <property type="match status" value="1"/>
</dbReference>